<keyword evidence="1" id="KW-1133">Transmembrane helix</keyword>
<evidence type="ECO:0000256" key="1">
    <source>
        <dbReference type="SAM" id="Phobius"/>
    </source>
</evidence>
<accession>A0ABU6PN70</accession>
<reference evidence="2 3" key="1">
    <citation type="submission" date="2023-03" db="EMBL/GenBank/DDBJ databases">
        <title>Bacillus Genome Sequencing.</title>
        <authorList>
            <person name="Dunlap C."/>
        </authorList>
    </citation>
    <scope>NUCLEOTIDE SEQUENCE [LARGE SCALE GENOMIC DNA]</scope>
    <source>
        <strain evidence="2 3">NRS-52</strain>
    </source>
</reference>
<dbReference type="EMBL" id="JARTLD010000007">
    <property type="protein sequence ID" value="MED5016305.1"/>
    <property type="molecule type" value="Genomic_DNA"/>
</dbReference>
<keyword evidence="1" id="KW-0812">Transmembrane</keyword>
<gene>
    <name evidence="2" type="ORF">P9847_03170</name>
</gene>
<protein>
    <submittedName>
        <fullName evidence="2">Uncharacterized protein</fullName>
    </submittedName>
</protein>
<name>A0ABU6PN70_9BACL</name>
<feature type="transmembrane region" description="Helical" evidence="1">
    <location>
        <begin position="46"/>
        <end position="66"/>
    </location>
</feature>
<comment type="caution">
    <text evidence="2">The sequence shown here is derived from an EMBL/GenBank/DDBJ whole genome shotgun (WGS) entry which is preliminary data.</text>
</comment>
<keyword evidence="1" id="KW-0472">Membrane</keyword>
<feature type="transmembrane region" description="Helical" evidence="1">
    <location>
        <begin position="6"/>
        <end position="34"/>
    </location>
</feature>
<evidence type="ECO:0000313" key="2">
    <source>
        <dbReference type="EMBL" id="MED5016305.1"/>
    </source>
</evidence>
<keyword evidence="3" id="KW-1185">Reference proteome</keyword>
<organism evidence="2 3">
    <name type="scientific">Paenibacillus chibensis</name>
    <dbReference type="NCBI Taxonomy" id="59846"/>
    <lineage>
        <taxon>Bacteria</taxon>
        <taxon>Bacillati</taxon>
        <taxon>Bacillota</taxon>
        <taxon>Bacilli</taxon>
        <taxon>Bacillales</taxon>
        <taxon>Paenibacillaceae</taxon>
        <taxon>Paenibacillus</taxon>
    </lineage>
</organism>
<dbReference type="RefSeq" id="WP_328275320.1">
    <property type="nucleotide sequence ID" value="NZ_JARTLD010000007.1"/>
</dbReference>
<feature type="transmembrane region" description="Helical" evidence="1">
    <location>
        <begin position="72"/>
        <end position="89"/>
    </location>
</feature>
<dbReference type="Proteomes" id="UP001343257">
    <property type="component" value="Unassembled WGS sequence"/>
</dbReference>
<proteinExistence type="predicted"/>
<evidence type="ECO:0000313" key="3">
    <source>
        <dbReference type="Proteomes" id="UP001343257"/>
    </source>
</evidence>
<sequence>MELIPLVFLAAVLAIILMCGFYFAVAYFGLKFLYKRLFRRPVDPTILMAAITMGVFLLLIGQRLWYHQQLDITLLLPPIAVLGIIVRHIRMRGRRKS</sequence>